<reference evidence="2" key="1">
    <citation type="submission" date="2020-07" db="EMBL/GenBank/DDBJ databases">
        <title>Huge and variable diversity of episymbiotic CPR bacteria and DPANN archaea in groundwater ecosystems.</title>
        <authorList>
            <person name="He C.Y."/>
            <person name="Keren R."/>
            <person name="Whittaker M."/>
            <person name="Farag I.F."/>
            <person name="Doudna J."/>
            <person name="Cate J.H.D."/>
            <person name="Banfield J.F."/>
        </authorList>
    </citation>
    <scope>NUCLEOTIDE SEQUENCE</scope>
    <source>
        <strain evidence="2">NC_groundwater_1813_Pr3_B-0.1um_71_17</strain>
    </source>
</reference>
<dbReference type="InterPro" id="IPR018580">
    <property type="entry name" value="Uncharacterised_YfhO"/>
</dbReference>
<name>A0A933SE98_UNCEI</name>
<keyword evidence="1" id="KW-0472">Membrane</keyword>
<feature type="transmembrane region" description="Helical" evidence="1">
    <location>
        <begin position="323"/>
        <end position="340"/>
    </location>
</feature>
<feature type="transmembrane region" description="Helical" evidence="1">
    <location>
        <begin position="16"/>
        <end position="36"/>
    </location>
</feature>
<feature type="transmembrane region" description="Helical" evidence="1">
    <location>
        <begin position="471"/>
        <end position="489"/>
    </location>
</feature>
<organism evidence="2 3">
    <name type="scientific">Eiseniibacteriota bacterium</name>
    <dbReference type="NCBI Taxonomy" id="2212470"/>
    <lineage>
        <taxon>Bacteria</taxon>
        <taxon>Candidatus Eiseniibacteriota</taxon>
    </lineage>
</organism>
<sequence>MAQTKPAPKSSASSGAFTLTTAWAAVVLALLTLLFFHEVSIGGRTFVSPDATNPLGFVRIGEQSLTQNHVYPLWNPFVFLGMPSFGSGAYNPWIYPPDWPLALIQKVVPLPELTWLLLYYFLGAYFMYQLAREWGARPEGALLGAVAFVFAPNLVAVGAHGHGSQLVNSAYLPLMVWLGARWMRRGSLTDLGALALAGGFQFLRGHVQICFYSWIAVTMWAGVSVVSALRTPGELPARALRAVGVLAAAALAFGVAGVYNLPLKDYAQYSIRGGDTSGGAGFAYATGWSLAPYELLSAVIPNWVGFGGQTYWGGMPFTDYPNVYLGVVAVLLAIPALLGGGAPRTFALLLGAFALLVSFGSHSPLYAWMYAHVPMFNKFRIPVMIVILLQLSMALGLAWGWTEIVAPDPKRRALHERLWWVVGAVVVACGLGVLGGGEGLRTWYVNMATTLKQGFPAEAAQYAFAAFTADTQKALIAGLVAIAVAMLTVRGKLNAGLASVIALVLLLTSLWPISNQVMAPVIGDPIARDTDAGRDEIVDFLEKQGPWGSFRVMYPELRDNRLAGFGVAVLGGYHAAKPQLYQDLVTPGSSVILSARLWTLCNVRYLALNQNVPAEQLPQVLGPLGAFFTPVYSGAAGGVYEYARWLPRATVVNAWAVIPDTGAAAVDSVSSSMRDPATFAFVSKDPGFPSGDGSAPAGVANITKYGLHEVEIEAEASGAALVRLSDLWYPDWKATVDGKAAEILRADHALRAVAIPAGRHTVRFTFESASFRNGLTLSVVCAIVALALLAAGILLDRRAHPTKPSEAA</sequence>
<feature type="transmembrane region" description="Helical" evidence="1">
    <location>
        <begin position="775"/>
        <end position="795"/>
    </location>
</feature>
<dbReference type="PANTHER" id="PTHR38454:SF1">
    <property type="entry name" value="INTEGRAL MEMBRANE PROTEIN"/>
    <property type="match status" value="1"/>
</dbReference>
<evidence type="ECO:0000313" key="3">
    <source>
        <dbReference type="Proteomes" id="UP000696931"/>
    </source>
</evidence>
<comment type="caution">
    <text evidence="2">The sequence shown here is derived from an EMBL/GenBank/DDBJ whole genome shotgun (WGS) entry which is preliminary data.</text>
</comment>
<feature type="transmembrane region" description="Helical" evidence="1">
    <location>
        <begin position="242"/>
        <end position="261"/>
    </location>
</feature>
<evidence type="ECO:0008006" key="4">
    <source>
        <dbReference type="Google" id="ProtNLM"/>
    </source>
</evidence>
<feature type="transmembrane region" description="Helical" evidence="1">
    <location>
        <begin position="73"/>
        <end position="93"/>
    </location>
</feature>
<feature type="transmembrane region" description="Helical" evidence="1">
    <location>
        <begin position="210"/>
        <end position="230"/>
    </location>
</feature>
<dbReference type="EMBL" id="JACRIW010000110">
    <property type="protein sequence ID" value="MBI5170809.1"/>
    <property type="molecule type" value="Genomic_DNA"/>
</dbReference>
<keyword evidence="1" id="KW-1133">Transmembrane helix</keyword>
<evidence type="ECO:0000313" key="2">
    <source>
        <dbReference type="EMBL" id="MBI5170809.1"/>
    </source>
</evidence>
<proteinExistence type="predicted"/>
<feature type="transmembrane region" description="Helical" evidence="1">
    <location>
        <begin position="381"/>
        <end position="406"/>
    </location>
</feature>
<protein>
    <recommendedName>
        <fullName evidence="4">YfhO family protein</fullName>
    </recommendedName>
</protein>
<evidence type="ECO:0000256" key="1">
    <source>
        <dbReference type="SAM" id="Phobius"/>
    </source>
</evidence>
<dbReference type="PANTHER" id="PTHR38454">
    <property type="entry name" value="INTEGRAL MEMBRANE PROTEIN-RELATED"/>
    <property type="match status" value="1"/>
</dbReference>
<dbReference type="Proteomes" id="UP000696931">
    <property type="component" value="Unassembled WGS sequence"/>
</dbReference>
<gene>
    <name evidence="2" type="ORF">HZA61_15070</name>
</gene>
<feature type="transmembrane region" description="Helical" evidence="1">
    <location>
        <begin position="418"/>
        <end position="437"/>
    </location>
</feature>
<feature type="transmembrane region" description="Helical" evidence="1">
    <location>
        <begin position="142"/>
        <end position="162"/>
    </location>
</feature>
<accession>A0A933SE98</accession>
<feature type="transmembrane region" description="Helical" evidence="1">
    <location>
        <begin position="347"/>
        <end position="369"/>
    </location>
</feature>
<keyword evidence="1" id="KW-0812">Transmembrane</keyword>
<feature type="transmembrane region" description="Helical" evidence="1">
    <location>
        <begin position="496"/>
        <end position="513"/>
    </location>
</feature>
<dbReference type="AlphaFoldDB" id="A0A933SE98"/>
<feature type="transmembrane region" description="Helical" evidence="1">
    <location>
        <begin position="113"/>
        <end position="130"/>
    </location>
</feature>